<evidence type="ECO:0000259" key="5">
    <source>
        <dbReference type="Pfam" id="PF01755"/>
    </source>
</evidence>
<dbReference type="PANTHER" id="PTHR12919:SF20">
    <property type="entry name" value="SMALL RIBOSOMAL SUBUNIT PROTEIN BS16M"/>
    <property type="match status" value="1"/>
</dbReference>
<dbReference type="Gene3D" id="3.30.1320.10">
    <property type="match status" value="1"/>
</dbReference>
<dbReference type="Pfam" id="PF01755">
    <property type="entry name" value="Glyco_transf_25"/>
    <property type="match status" value="1"/>
</dbReference>
<sequence>MRLARHGIRNRPFYHIVVANAKSPRDGKHIEQVGIYDPIPDANGVKHIEWKENRIKYWLTVGAQPSFNHIYCINLPSRSDRREKVTTIAKYHNLDIDFIEAINKDDAKTLKHYLSDLAPPHKTCYASHYKTYELVVSNNYQSALILEDDVDFEVNIKDFLNAVQPFLPNNWEMFYLGNCAWDTSDIIYYNGADHGSDLILSKSLRPACSHAYAVSLRGAKKLLEILVNVSKPVDVALIDLMLADKIFSLSLSPSIINQWKSKDDPSNISSGSQDEPHKLKNSTLELF</sequence>
<dbReference type="OrthoDB" id="407221at2759"/>
<dbReference type="GO" id="GO:0005763">
    <property type="term" value="C:mitochondrial small ribosomal subunit"/>
    <property type="evidence" value="ECO:0007669"/>
    <property type="project" value="TreeGrafter"/>
</dbReference>
<accession>A0A9N8V471</accession>
<organism evidence="6 7">
    <name type="scientific">Diversispora eburnea</name>
    <dbReference type="NCBI Taxonomy" id="1213867"/>
    <lineage>
        <taxon>Eukaryota</taxon>
        <taxon>Fungi</taxon>
        <taxon>Fungi incertae sedis</taxon>
        <taxon>Mucoromycota</taxon>
        <taxon>Glomeromycotina</taxon>
        <taxon>Glomeromycetes</taxon>
        <taxon>Diversisporales</taxon>
        <taxon>Diversisporaceae</taxon>
        <taxon>Diversispora</taxon>
    </lineage>
</organism>
<keyword evidence="2" id="KW-0689">Ribosomal protein</keyword>
<protein>
    <submittedName>
        <fullName evidence="6">7139_t:CDS:1</fullName>
    </submittedName>
</protein>
<dbReference type="InterPro" id="IPR023803">
    <property type="entry name" value="Ribosomal_bS16_dom_sf"/>
</dbReference>
<dbReference type="AlphaFoldDB" id="A0A9N8V471"/>
<dbReference type="CDD" id="cd06532">
    <property type="entry name" value="Glyco_transf_25"/>
    <property type="match status" value="1"/>
</dbReference>
<evidence type="ECO:0000256" key="4">
    <source>
        <dbReference type="SAM" id="MobiDB-lite"/>
    </source>
</evidence>
<keyword evidence="3" id="KW-0687">Ribonucleoprotein</keyword>
<evidence type="ECO:0000256" key="1">
    <source>
        <dbReference type="ARBA" id="ARBA00006668"/>
    </source>
</evidence>
<dbReference type="InterPro" id="IPR002654">
    <property type="entry name" value="Glyco_trans_25"/>
</dbReference>
<comment type="caution">
    <text evidence="6">The sequence shown here is derived from an EMBL/GenBank/DDBJ whole genome shotgun (WGS) entry which is preliminary data.</text>
</comment>
<comment type="similarity">
    <text evidence="1">Belongs to the bacterial ribosomal protein bS16 family.</text>
</comment>
<feature type="domain" description="Glycosyl transferase family 25" evidence="5">
    <location>
        <begin position="68"/>
        <end position="235"/>
    </location>
</feature>
<keyword evidence="7" id="KW-1185">Reference proteome</keyword>
<reference evidence="6" key="1">
    <citation type="submission" date="2021-06" db="EMBL/GenBank/DDBJ databases">
        <authorList>
            <person name="Kallberg Y."/>
            <person name="Tangrot J."/>
            <person name="Rosling A."/>
        </authorList>
    </citation>
    <scope>NUCLEOTIDE SEQUENCE</scope>
    <source>
        <strain evidence="6">AZ414A</strain>
    </source>
</reference>
<dbReference type="NCBIfam" id="TIGR00002">
    <property type="entry name" value="S16"/>
    <property type="match status" value="1"/>
</dbReference>
<dbReference type="GO" id="GO:0032543">
    <property type="term" value="P:mitochondrial translation"/>
    <property type="evidence" value="ECO:0007669"/>
    <property type="project" value="TreeGrafter"/>
</dbReference>
<name>A0A9N8V471_9GLOM</name>
<dbReference type="PANTHER" id="PTHR12919">
    <property type="entry name" value="30S RIBOSOMAL PROTEIN S16"/>
    <property type="match status" value="1"/>
</dbReference>
<dbReference type="GO" id="GO:0003735">
    <property type="term" value="F:structural constituent of ribosome"/>
    <property type="evidence" value="ECO:0007669"/>
    <property type="project" value="InterPro"/>
</dbReference>
<evidence type="ECO:0000313" key="6">
    <source>
        <dbReference type="EMBL" id="CAG8437511.1"/>
    </source>
</evidence>
<dbReference type="EMBL" id="CAJVPK010000047">
    <property type="protein sequence ID" value="CAG8437511.1"/>
    <property type="molecule type" value="Genomic_DNA"/>
</dbReference>
<proteinExistence type="inferred from homology"/>
<gene>
    <name evidence="6" type="ORF">DEBURN_LOCUS1143</name>
</gene>
<evidence type="ECO:0000313" key="7">
    <source>
        <dbReference type="Proteomes" id="UP000789706"/>
    </source>
</evidence>
<evidence type="ECO:0000256" key="2">
    <source>
        <dbReference type="ARBA" id="ARBA00022980"/>
    </source>
</evidence>
<evidence type="ECO:0000256" key="3">
    <source>
        <dbReference type="ARBA" id="ARBA00023274"/>
    </source>
</evidence>
<dbReference type="SUPFAM" id="SSF54565">
    <property type="entry name" value="Ribosomal protein S16"/>
    <property type="match status" value="1"/>
</dbReference>
<dbReference type="Proteomes" id="UP000789706">
    <property type="component" value="Unassembled WGS sequence"/>
</dbReference>
<dbReference type="HAMAP" id="MF_00385">
    <property type="entry name" value="Ribosomal_bS16"/>
    <property type="match status" value="1"/>
</dbReference>
<dbReference type="Pfam" id="PF00886">
    <property type="entry name" value="Ribosomal_S16"/>
    <property type="match status" value="1"/>
</dbReference>
<feature type="non-terminal residue" evidence="6">
    <location>
        <position position="1"/>
    </location>
</feature>
<feature type="region of interest" description="Disordered" evidence="4">
    <location>
        <begin position="262"/>
        <end position="287"/>
    </location>
</feature>
<dbReference type="InterPro" id="IPR000307">
    <property type="entry name" value="Ribosomal_bS16"/>
</dbReference>